<dbReference type="NCBIfam" id="TIGR03636">
    <property type="entry name" value="uL23_arch"/>
    <property type="match status" value="1"/>
</dbReference>
<dbReference type="Pfam" id="PF00276">
    <property type="entry name" value="Ribosomal_L23"/>
    <property type="match status" value="1"/>
</dbReference>
<gene>
    <name evidence="9" type="ORF">BOX15_Mlig001764g1</name>
    <name evidence="10" type="ORF">BOX15_Mlig001764g2</name>
</gene>
<dbReference type="InterPro" id="IPR012677">
    <property type="entry name" value="Nucleotide-bd_a/b_plait_sf"/>
</dbReference>
<dbReference type="GO" id="GO:0006412">
    <property type="term" value="P:translation"/>
    <property type="evidence" value="ECO:0007669"/>
    <property type="project" value="InterPro"/>
</dbReference>
<dbReference type="OrthoDB" id="1267328at2759"/>
<keyword evidence="3" id="KW-0694">RNA-binding</keyword>
<comment type="caution">
    <text evidence="10">The sequence shown here is derived from an EMBL/GenBank/DDBJ whole genome shotgun (WGS) entry which is preliminary data.</text>
</comment>
<protein>
    <recommendedName>
        <fullName evidence="8">Large ribosomal subunit protein uL23 N-terminal domain-containing protein</fullName>
    </recommendedName>
</protein>
<evidence type="ECO:0000256" key="4">
    <source>
        <dbReference type="ARBA" id="ARBA00022980"/>
    </source>
</evidence>
<feature type="non-terminal residue" evidence="10">
    <location>
        <position position="1"/>
    </location>
</feature>
<evidence type="ECO:0000256" key="5">
    <source>
        <dbReference type="ARBA" id="ARBA00023274"/>
    </source>
</evidence>
<dbReference type="Gene3D" id="3.30.70.330">
    <property type="match status" value="1"/>
</dbReference>
<dbReference type="GO" id="GO:1990904">
    <property type="term" value="C:ribonucleoprotein complex"/>
    <property type="evidence" value="ECO:0007669"/>
    <property type="project" value="UniProtKB-KW"/>
</dbReference>
<dbReference type="HAMAP" id="MF_01369_A">
    <property type="entry name" value="Ribosomal_uL23_A"/>
    <property type="match status" value="1"/>
</dbReference>
<keyword evidence="5 6" id="KW-0687">Ribonucleoprotein</keyword>
<dbReference type="InterPro" id="IPR005633">
    <property type="entry name" value="Ribosomal_uL23_N"/>
</dbReference>
<dbReference type="InterPro" id="IPR019985">
    <property type="entry name" value="Ribosomal_uL23"/>
</dbReference>
<evidence type="ECO:0000256" key="2">
    <source>
        <dbReference type="ARBA" id="ARBA00022730"/>
    </source>
</evidence>
<feature type="region of interest" description="Disordered" evidence="7">
    <location>
        <begin position="1"/>
        <end position="47"/>
    </location>
</feature>
<dbReference type="PANTHER" id="PTHR11620">
    <property type="entry name" value="60S RIBOSOMAL PROTEIN L23A"/>
    <property type="match status" value="1"/>
</dbReference>
<evidence type="ECO:0000313" key="10">
    <source>
        <dbReference type="EMBL" id="PAA81117.1"/>
    </source>
</evidence>
<dbReference type="FunFam" id="3.30.70.330:FF:000035">
    <property type="entry name" value="60S ribosomal protein L23a"/>
    <property type="match status" value="1"/>
</dbReference>
<dbReference type="GO" id="GO:0019843">
    <property type="term" value="F:rRNA binding"/>
    <property type="evidence" value="ECO:0007669"/>
    <property type="project" value="UniProtKB-KW"/>
</dbReference>
<dbReference type="EMBL" id="NIVC01000550">
    <property type="protein sequence ID" value="PAA81117.1"/>
    <property type="molecule type" value="Genomic_DNA"/>
</dbReference>
<keyword evidence="11" id="KW-1185">Reference proteome</keyword>
<evidence type="ECO:0000256" key="1">
    <source>
        <dbReference type="ARBA" id="ARBA00006700"/>
    </source>
</evidence>
<dbReference type="InterPro" id="IPR012678">
    <property type="entry name" value="Ribosomal_uL23/eL15/eS24_sf"/>
</dbReference>
<keyword evidence="2" id="KW-0699">rRNA-binding</keyword>
<dbReference type="STRING" id="282301.A0A267G6S2"/>
<dbReference type="AlphaFoldDB" id="A0A267G6S2"/>
<feature type="domain" description="Large ribosomal subunit protein uL23 N-terminal" evidence="8">
    <location>
        <begin position="1"/>
        <end position="49"/>
    </location>
</feature>
<evidence type="ECO:0000256" key="3">
    <source>
        <dbReference type="ARBA" id="ARBA00022884"/>
    </source>
</evidence>
<feature type="compositionally biased region" description="Low complexity" evidence="7">
    <location>
        <begin position="1"/>
        <end position="16"/>
    </location>
</feature>
<evidence type="ECO:0000259" key="8">
    <source>
        <dbReference type="Pfam" id="PF03939"/>
    </source>
</evidence>
<comment type="similarity">
    <text evidence="1 6">Belongs to the universal ribosomal protein uL23 family.</text>
</comment>
<accession>A0A267G6S2</accession>
<keyword evidence="4 6" id="KW-0689">Ribosomal protein</keyword>
<feature type="compositionally biased region" description="Basic residues" evidence="7">
    <location>
        <begin position="17"/>
        <end position="28"/>
    </location>
</feature>
<evidence type="ECO:0000313" key="9">
    <source>
        <dbReference type="EMBL" id="PAA52950.1"/>
    </source>
</evidence>
<evidence type="ECO:0000313" key="11">
    <source>
        <dbReference type="Proteomes" id="UP000215902"/>
    </source>
</evidence>
<dbReference type="InterPro" id="IPR001014">
    <property type="entry name" value="Ribosomal_uL23_CS"/>
</dbReference>
<dbReference type="GO" id="GO:0005840">
    <property type="term" value="C:ribosome"/>
    <property type="evidence" value="ECO:0007669"/>
    <property type="project" value="UniProtKB-KW"/>
</dbReference>
<name>A0A267G6S2_9PLAT</name>
<dbReference type="NCBIfam" id="NF011118">
    <property type="entry name" value="PRK14548.1"/>
    <property type="match status" value="1"/>
</dbReference>
<reference evidence="10 11" key="1">
    <citation type="submission" date="2017-06" db="EMBL/GenBank/DDBJ databases">
        <title>A platform for efficient transgenesis in Macrostomum lignano, a flatworm model organism for stem cell research.</title>
        <authorList>
            <person name="Berezikov E."/>
        </authorList>
    </citation>
    <scope>NUCLEOTIDE SEQUENCE [LARGE SCALE GENOMIC DNA]</scope>
    <source>
        <strain evidence="10">DV1</strain>
        <tissue evidence="10">Whole organism</tissue>
    </source>
</reference>
<dbReference type="InterPro" id="IPR013025">
    <property type="entry name" value="Ribosomal_uL23-like"/>
</dbReference>
<proteinExistence type="inferred from homology"/>
<dbReference type="GO" id="GO:0003735">
    <property type="term" value="F:structural constituent of ribosome"/>
    <property type="evidence" value="ECO:0007669"/>
    <property type="project" value="InterPro"/>
</dbReference>
<evidence type="ECO:0000256" key="6">
    <source>
        <dbReference type="RuleBase" id="RU003934"/>
    </source>
</evidence>
<dbReference type="PROSITE" id="PS00050">
    <property type="entry name" value="RIBOSOMAL_L23"/>
    <property type="match status" value="1"/>
</dbReference>
<sequence>TKALKAKGQQLKGAQQLRKRKIRASPRFKRPDTYRPPRTPKYARRSLPRRNSLDAFKIMQYPLTTESSMKKIEEQNTLVFIVDKRSSKPLIKDAVKRLYDIQASKVNTLIRPDGLKKAYVKLSAEHDALDVANKIGII</sequence>
<dbReference type="Pfam" id="PF03939">
    <property type="entry name" value="Ribosomal_L23eN"/>
    <property type="match status" value="1"/>
</dbReference>
<dbReference type="Proteomes" id="UP000215902">
    <property type="component" value="Unassembled WGS sequence"/>
</dbReference>
<dbReference type="SUPFAM" id="SSF54189">
    <property type="entry name" value="Ribosomal proteins S24e, L23 and L15e"/>
    <property type="match status" value="1"/>
</dbReference>
<evidence type="ECO:0000256" key="7">
    <source>
        <dbReference type="SAM" id="MobiDB-lite"/>
    </source>
</evidence>
<organism evidence="10 11">
    <name type="scientific">Macrostomum lignano</name>
    <dbReference type="NCBI Taxonomy" id="282301"/>
    <lineage>
        <taxon>Eukaryota</taxon>
        <taxon>Metazoa</taxon>
        <taxon>Spiralia</taxon>
        <taxon>Lophotrochozoa</taxon>
        <taxon>Platyhelminthes</taxon>
        <taxon>Rhabditophora</taxon>
        <taxon>Macrostomorpha</taxon>
        <taxon>Macrostomida</taxon>
        <taxon>Macrostomidae</taxon>
        <taxon>Macrostomum</taxon>
    </lineage>
</organism>
<dbReference type="EMBL" id="NIVC01003158">
    <property type="protein sequence ID" value="PAA52950.1"/>
    <property type="molecule type" value="Genomic_DNA"/>
</dbReference>